<dbReference type="Pfam" id="PF13478">
    <property type="entry name" value="XdhC_C"/>
    <property type="match status" value="1"/>
</dbReference>
<comment type="caution">
    <text evidence="3">The sequence shown here is derived from an EMBL/GenBank/DDBJ whole genome shotgun (WGS) entry which is preliminary data.</text>
</comment>
<dbReference type="InterPro" id="IPR014308">
    <property type="entry name" value="Xanthine_DH_XdhC"/>
</dbReference>
<evidence type="ECO:0000313" key="3">
    <source>
        <dbReference type="EMBL" id="MBB6542324.1"/>
    </source>
</evidence>
<sequence length="326" mass="36225">MNSANNNKYHRHTSETMNWNQASLKFSQQGKAYVLITIIGVSGSTPRNSGTKMVVCQGEAFDTIGGGHLEYKSIKQAHKLLAQNKDCQLIEHYQLGSQLGQCCGGSASILFECFAANAIHIAVFGAGHVGQALIPILAQLPCHITWVDNREAQFPSNVEHYGNVTQVITDEPSSEVANMATNTLYIVMTHNHQLDFDISLEVLKREDFHYLGLIASDTKWRRFQQRYKHREIKSSLVEKMNCPIGLDQVAGKLPMEVAVSVAGEIIQSYQSLLPNMQLSGKRAKNLNKGIAWKEVKALLSSQNLEQLLKQTIEHKIQTETASGVHK</sequence>
<dbReference type="InterPro" id="IPR003777">
    <property type="entry name" value="XdhC_CoxI"/>
</dbReference>
<dbReference type="InterPro" id="IPR036291">
    <property type="entry name" value="NAD(P)-bd_dom_sf"/>
</dbReference>
<dbReference type="AlphaFoldDB" id="A0A7X0TSN6"/>
<dbReference type="RefSeq" id="WP_246454883.1">
    <property type="nucleotide sequence ID" value="NZ_AP027362.1"/>
</dbReference>
<organism evidence="3 4">
    <name type="scientific">Thalassotalea piscium</name>
    <dbReference type="NCBI Taxonomy" id="1230533"/>
    <lineage>
        <taxon>Bacteria</taxon>
        <taxon>Pseudomonadati</taxon>
        <taxon>Pseudomonadota</taxon>
        <taxon>Gammaproteobacteria</taxon>
        <taxon>Alteromonadales</taxon>
        <taxon>Colwelliaceae</taxon>
        <taxon>Thalassotalea</taxon>
    </lineage>
</organism>
<protein>
    <submittedName>
        <fullName evidence="3">Xanthine dehydrogenase accessory factor</fullName>
    </submittedName>
</protein>
<proteinExistence type="predicted"/>
<dbReference type="PANTHER" id="PTHR30388:SF6">
    <property type="entry name" value="XANTHINE DEHYDROGENASE SUBUNIT A-RELATED"/>
    <property type="match status" value="1"/>
</dbReference>
<dbReference type="Proteomes" id="UP000537141">
    <property type="component" value="Unassembled WGS sequence"/>
</dbReference>
<dbReference type="SUPFAM" id="SSF51735">
    <property type="entry name" value="NAD(P)-binding Rossmann-fold domains"/>
    <property type="match status" value="1"/>
</dbReference>
<dbReference type="PANTHER" id="PTHR30388">
    <property type="entry name" value="ALDEHYDE OXIDOREDUCTASE MOLYBDENUM COFACTOR ASSEMBLY PROTEIN"/>
    <property type="match status" value="1"/>
</dbReference>
<reference evidence="3 4" key="1">
    <citation type="submission" date="2020-08" db="EMBL/GenBank/DDBJ databases">
        <title>Genomic Encyclopedia of Type Strains, Phase IV (KMG-IV): sequencing the most valuable type-strain genomes for metagenomic binning, comparative biology and taxonomic classification.</title>
        <authorList>
            <person name="Goeker M."/>
        </authorList>
    </citation>
    <scope>NUCLEOTIDE SEQUENCE [LARGE SCALE GENOMIC DNA]</scope>
    <source>
        <strain evidence="3 4">DSM 26287</strain>
    </source>
</reference>
<evidence type="ECO:0000259" key="1">
    <source>
        <dbReference type="Pfam" id="PF02625"/>
    </source>
</evidence>
<evidence type="ECO:0000313" key="4">
    <source>
        <dbReference type="Proteomes" id="UP000537141"/>
    </source>
</evidence>
<gene>
    <name evidence="3" type="ORF">HNQ55_000811</name>
</gene>
<feature type="domain" description="XdhC Rossmann" evidence="2">
    <location>
        <begin position="122"/>
        <end position="265"/>
    </location>
</feature>
<dbReference type="InterPro" id="IPR027051">
    <property type="entry name" value="XdhC_Rossmann_dom"/>
</dbReference>
<evidence type="ECO:0000259" key="2">
    <source>
        <dbReference type="Pfam" id="PF13478"/>
    </source>
</evidence>
<accession>A0A7X0TSN6</accession>
<feature type="domain" description="XdhC- CoxI" evidence="1">
    <location>
        <begin position="28"/>
        <end position="93"/>
    </location>
</feature>
<dbReference type="InterPro" id="IPR052698">
    <property type="entry name" value="MoCofactor_Util/Proc"/>
</dbReference>
<dbReference type="Pfam" id="PF02625">
    <property type="entry name" value="XdhC_CoxI"/>
    <property type="match status" value="1"/>
</dbReference>
<dbReference type="NCBIfam" id="TIGR02964">
    <property type="entry name" value="xanthine_xdhC"/>
    <property type="match status" value="1"/>
</dbReference>
<dbReference type="EMBL" id="JACHHU010000004">
    <property type="protein sequence ID" value="MBB6542324.1"/>
    <property type="molecule type" value="Genomic_DNA"/>
</dbReference>
<keyword evidence="4" id="KW-1185">Reference proteome</keyword>
<dbReference type="Gene3D" id="3.40.50.720">
    <property type="entry name" value="NAD(P)-binding Rossmann-like Domain"/>
    <property type="match status" value="1"/>
</dbReference>
<name>A0A7X0TSN6_9GAMM</name>